<dbReference type="InterPro" id="IPR014729">
    <property type="entry name" value="Rossmann-like_a/b/a_fold"/>
</dbReference>
<feature type="binding site" evidence="8">
    <location>
        <position position="179"/>
    </location>
    <ligand>
        <name>ATP</name>
        <dbReference type="ChEBI" id="CHEBI:30616"/>
    </ligand>
</feature>
<feature type="binding site" evidence="8">
    <location>
        <begin position="29"/>
        <end position="36"/>
    </location>
    <ligand>
        <name>ATP</name>
        <dbReference type="ChEBI" id="CHEBI:30616"/>
    </ligand>
</feature>
<keyword evidence="8" id="KW-0963">Cytoplasm</keyword>
<dbReference type="HAMAP" id="MF_00158">
    <property type="entry name" value="PanC"/>
    <property type="match status" value="1"/>
</dbReference>
<dbReference type="RefSeq" id="WP_075664328.1">
    <property type="nucleotide sequence ID" value="NZ_CP009247.1"/>
</dbReference>
<keyword evidence="5 8" id="KW-0547">Nucleotide-binding</keyword>
<dbReference type="SUPFAM" id="SSF52374">
    <property type="entry name" value="Nucleotidylyl transferase"/>
    <property type="match status" value="1"/>
</dbReference>
<comment type="function">
    <text evidence="8">Catalyzes the condensation of pantoate with beta-alanine in an ATP-dependent reaction via a pantoyl-adenylate intermediate.</text>
</comment>
<protein>
    <recommendedName>
        <fullName evidence="8">Pantothenate synthetase</fullName>
        <shortName evidence="8">PS</shortName>
        <ecNumber evidence="8">6.3.2.1</ecNumber>
    </recommendedName>
    <alternativeName>
        <fullName evidence="8">Pantoate--beta-alanine ligase</fullName>
    </alternativeName>
    <alternativeName>
        <fullName evidence="8">Pantoate-activating enzyme</fullName>
    </alternativeName>
</protein>
<dbReference type="NCBIfam" id="TIGR00125">
    <property type="entry name" value="cyt_tran_rel"/>
    <property type="match status" value="1"/>
</dbReference>
<comment type="subunit">
    <text evidence="8">Homodimer.</text>
</comment>
<feature type="binding site" evidence="8">
    <location>
        <position position="60"/>
    </location>
    <ligand>
        <name>beta-alanine</name>
        <dbReference type="ChEBI" id="CHEBI:57966"/>
    </ligand>
</feature>
<dbReference type="PANTHER" id="PTHR21299">
    <property type="entry name" value="CYTIDYLATE KINASE/PANTOATE-BETA-ALANINE LIGASE"/>
    <property type="match status" value="1"/>
</dbReference>
<dbReference type="Proteomes" id="UP000185434">
    <property type="component" value="Chromosome"/>
</dbReference>
<dbReference type="NCBIfam" id="TIGR00018">
    <property type="entry name" value="panC"/>
    <property type="match status" value="1"/>
</dbReference>
<evidence type="ECO:0000256" key="5">
    <source>
        <dbReference type="ARBA" id="ARBA00022741"/>
    </source>
</evidence>
<comment type="miscellaneous">
    <text evidence="8">The reaction proceeds by a bi uni uni bi ping pong mechanism.</text>
</comment>
<dbReference type="InterPro" id="IPR003721">
    <property type="entry name" value="Pantoate_ligase"/>
</dbReference>
<keyword evidence="10" id="KW-1185">Reference proteome</keyword>
<evidence type="ECO:0000256" key="4">
    <source>
        <dbReference type="ARBA" id="ARBA00022655"/>
    </source>
</evidence>
<evidence type="ECO:0000256" key="3">
    <source>
        <dbReference type="ARBA" id="ARBA00022598"/>
    </source>
</evidence>
<dbReference type="GO" id="GO:0005829">
    <property type="term" value="C:cytosol"/>
    <property type="evidence" value="ECO:0007669"/>
    <property type="project" value="TreeGrafter"/>
</dbReference>
<proteinExistence type="inferred from homology"/>
<dbReference type="OrthoDB" id="9773087at2"/>
<dbReference type="CDD" id="cd00560">
    <property type="entry name" value="PanC"/>
    <property type="match status" value="1"/>
</dbReference>
<keyword evidence="3 8" id="KW-0436">Ligase</keyword>
<dbReference type="EMBL" id="CP009247">
    <property type="protein sequence ID" value="APT89338.1"/>
    <property type="molecule type" value="Genomic_DNA"/>
</dbReference>
<comment type="catalytic activity">
    <reaction evidence="7 8">
        <text>(R)-pantoate + beta-alanine + ATP = (R)-pantothenate + AMP + diphosphate + H(+)</text>
        <dbReference type="Rhea" id="RHEA:10912"/>
        <dbReference type="ChEBI" id="CHEBI:15378"/>
        <dbReference type="ChEBI" id="CHEBI:15980"/>
        <dbReference type="ChEBI" id="CHEBI:29032"/>
        <dbReference type="ChEBI" id="CHEBI:30616"/>
        <dbReference type="ChEBI" id="CHEBI:33019"/>
        <dbReference type="ChEBI" id="CHEBI:57966"/>
        <dbReference type="ChEBI" id="CHEBI:456215"/>
        <dbReference type="EC" id="6.3.2.1"/>
    </reaction>
</comment>
<feature type="binding site" evidence="8">
    <location>
        <begin position="150"/>
        <end position="153"/>
    </location>
    <ligand>
        <name>ATP</name>
        <dbReference type="ChEBI" id="CHEBI:30616"/>
    </ligand>
</feature>
<feature type="active site" description="Proton donor" evidence="8">
    <location>
        <position position="36"/>
    </location>
</feature>
<keyword evidence="4 8" id="KW-0566">Pantothenate biosynthesis</keyword>
<dbReference type="GO" id="GO:0004592">
    <property type="term" value="F:pantoate-beta-alanine ligase activity"/>
    <property type="evidence" value="ECO:0007669"/>
    <property type="project" value="UniProtKB-UniRule"/>
</dbReference>
<dbReference type="InterPro" id="IPR004821">
    <property type="entry name" value="Cyt_trans-like"/>
</dbReference>
<evidence type="ECO:0000256" key="8">
    <source>
        <dbReference type="HAMAP-Rule" id="MF_00158"/>
    </source>
</evidence>
<dbReference type="GO" id="GO:0005524">
    <property type="term" value="F:ATP binding"/>
    <property type="evidence" value="ECO:0007669"/>
    <property type="project" value="UniProtKB-KW"/>
</dbReference>
<dbReference type="KEGG" id="cfk:CFRA_08845"/>
<feature type="binding site" evidence="8">
    <location>
        <begin position="187"/>
        <end position="190"/>
    </location>
    <ligand>
        <name>ATP</name>
        <dbReference type="ChEBI" id="CHEBI:30616"/>
    </ligand>
</feature>
<reference evidence="9 10" key="1">
    <citation type="submission" date="2014-08" db="EMBL/GenBank/DDBJ databases">
        <title>Complete genome sequence of Corynebacterium frankenforstense ST18(T) (=DSM 45800(T)), isolated from raw cow milk.</title>
        <authorList>
            <person name="Ruckert C."/>
            <person name="Albersmeier A."/>
            <person name="Winkler A."/>
            <person name="Lipski A."/>
            <person name="Kalinowski J."/>
        </authorList>
    </citation>
    <scope>NUCLEOTIDE SEQUENCE [LARGE SCALE GENOMIC DNA]</scope>
    <source>
        <strain evidence="9 10">ST18</strain>
    </source>
</reference>
<comment type="similarity">
    <text evidence="2 8">Belongs to the pantothenate synthetase family.</text>
</comment>
<evidence type="ECO:0000256" key="1">
    <source>
        <dbReference type="ARBA" id="ARBA00004990"/>
    </source>
</evidence>
<organism evidence="9 10">
    <name type="scientific">Corynebacterium frankenforstense DSM 45800</name>
    <dbReference type="NCBI Taxonomy" id="1437875"/>
    <lineage>
        <taxon>Bacteria</taxon>
        <taxon>Bacillati</taxon>
        <taxon>Actinomycetota</taxon>
        <taxon>Actinomycetes</taxon>
        <taxon>Mycobacteriales</taxon>
        <taxon>Corynebacteriaceae</taxon>
        <taxon>Corynebacterium</taxon>
    </lineage>
</organism>
<evidence type="ECO:0000256" key="7">
    <source>
        <dbReference type="ARBA" id="ARBA00048258"/>
    </source>
</evidence>
<dbReference type="Gene3D" id="3.40.50.620">
    <property type="entry name" value="HUPs"/>
    <property type="match status" value="1"/>
</dbReference>
<keyword evidence="6 8" id="KW-0067">ATP-binding</keyword>
<dbReference type="EC" id="6.3.2.1" evidence="8"/>
<dbReference type="Gene3D" id="3.30.1300.10">
    <property type="entry name" value="Pantoate-beta-alanine ligase, C-terminal domain"/>
    <property type="match status" value="1"/>
</dbReference>
<dbReference type="UniPathway" id="UPA00028">
    <property type="reaction ID" value="UER00005"/>
</dbReference>
<feature type="binding site" evidence="8">
    <location>
        <position position="60"/>
    </location>
    <ligand>
        <name>(R)-pantoate</name>
        <dbReference type="ChEBI" id="CHEBI:15980"/>
    </ligand>
</feature>
<comment type="pathway">
    <text evidence="1 8">Cofactor biosynthesis; (R)-pantothenate biosynthesis; (R)-pantothenate from (R)-pantoate and beta-alanine: step 1/1.</text>
</comment>
<dbReference type="STRING" id="1437875.CFRA_08845"/>
<evidence type="ECO:0000256" key="6">
    <source>
        <dbReference type="ARBA" id="ARBA00022840"/>
    </source>
</evidence>
<feature type="binding site" evidence="8">
    <location>
        <position position="156"/>
    </location>
    <ligand>
        <name>(R)-pantoate</name>
        <dbReference type="ChEBI" id="CHEBI:15980"/>
    </ligand>
</feature>
<dbReference type="AlphaFoldDB" id="A0A1L7CU80"/>
<evidence type="ECO:0000256" key="2">
    <source>
        <dbReference type="ARBA" id="ARBA00009256"/>
    </source>
</evidence>
<name>A0A1L7CU80_9CORY</name>
<comment type="subcellular location">
    <subcellularLocation>
        <location evidence="8">Cytoplasm</location>
    </subcellularLocation>
</comment>
<sequence length="271" mass="28954">MSPVVTRTPEELRAALAGLDGTVGLVPTMGALHSGHASLVAKAAEENDHVVVSVFVNPLQFTDLGDCDDYRDYPHDVDKDVAFLSDKGVDVVFAPEAEAMYPQGVPEVWVRTGRMGEVLEGAWRPGHFDGVATVVTKLLSLVRPARVYFGQKDAQQLMIVRRMVSDLNLGPEVRAVPIVRAADGLAESSRNQHLSPEARSRALALPRALAAIADGTDLETARAELAAAEGVELDYLEIVDPATFTADPEGTLALGAIRVGGTRLIDNRLLG</sequence>
<gene>
    <name evidence="8" type="primary">panC</name>
    <name evidence="9" type="ORF">CFRA_08845</name>
</gene>
<dbReference type="GO" id="GO:0015940">
    <property type="term" value="P:pantothenate biosynthetic process"/>
    <property type="evidence" value="ECO:0007669"/>
    <property type="project" value="UniProtKB-UniRule"/>
</dbReference>
<accession>A0A1L7CU80</accession>
<dbReference type="Pfam" id="PF02569">
    <property type="entry name" value="Pantoate_ligase"/>
    <property type="match status" value="1"/>
</dbReference>
<dbReference type="PANTHER" id="PTHR21299:SF1">
    <property type="entry name" value="PANTOATE--BETA-ALANINE LIGASE"/>
    <property type="match status" value="1"/>
</dbReference>
<evidence type="ECO:0000313" key="10">
    <source>
        <dbReference type="Proteomes" id="UP000185434"/>
    </source>
</evidence>
<evidence type="ECO:0000313" key="9">
    <source>
        <dbReference type="EMBL" id="APT89338.1"/>
    </source>
</evidence>
<dbReference type="InterPro" id="IPR042176">
    <property type="entry name" value="Pantoate_ligase_C"/>
</dbReference>